<protein>
    <recommendedName>
        <fullName evidence="5">Exo-alpha-sialidase</fullName>
    </recommendedName>
</protein>
<dbReference type="RefSeq" id="WP_143911101.1">
    <property type="nucleotide sequence ID" value="NZ_VLNT01000001.1"/>
</dbReference>
<dbReference type="EMBL" id="VLNT01000001">
    <property type="protein sequence ID" value="TSD68153.1"/>
    <property type="molecule type" value="Genomic_DNA"/>
</dbReference>
<keyword evidence="4" id="KW-1185">Reference proteome</keyword>
<comment type="caution">
    <text evidence="3">The sequence shown here is derived from an EMBL/GenBank/DDBJ whole genome shotgun (WGS) entry which is preliminary data.</text>
</comment>
<keyword evidence="2" id="KW-0472">Membrane</keyword>
<name>A0A554SP61_9ACTN</name>
<keyword evidence="2" id="KW-0812">Transmembrane</keyword>
<gene>
    <name evidence="3" type="ORF">FNM00_00720</name>
</gene>
<feature type="compositionally biased region" description="Polar residues" evidence="1">
    <location>
        <begin position="137"/>
        <end position="148"/>
    </location>
</feature>
<dbReference type="AlphaFoldDB" id="A0A554SP61"/>
<feature type="transmembrane region" description="Helical" evidence="2">
    <location>
        <begin position="7"/>
        <end position="27"/>
    </location>
</feature>
<evidence type="ECO:0000313" key="3">
    <source>
        <dbReference type="EMBL" id="TSD68153.1"/>
    </source>
</evidence>
<keyword evidence="2" id="KW-1133">Transmembrane helix</keyword>
<dbReference type="Proteomes" id="UP000316988">
    <property type="component" value="Unassembled WGS sequence"/>
</dbReference>
<evidence type="ECO:0000313" key="4">
    <source>
        <dbReference type="Proteomes" id="UP000316988"/>
    </source>
</evidence>
<proteinExistence type="predicted"/>
<feature type="region of interest" description="Disordered" evidence="1">
    <location>
        <begin position="127"/>
        <end position="153"/>
    </location>
</feature>
<evidence type="ECO:0008006" key="5">
    <source>
        <dbReference type="Google" id="ProtNLM"/>
    </source>
</evidence>
<evidence type="ECO:0000256" key="2">
    <source>
        <dbReference type="SAM" id="Phobius"/>
    </source>
</evidence>
<accession>A0A554SP61</accession>
<organism evidence="3 4">
    <name type="scientific">Aeromicrobium piscarium</name>
    <dbReference type="NCBI Taxonomy" id="2590901"/>
    <lineage>
        <taxon>Bacteria</taxon>
        <taxon>Bacillati</taxon>
        <taxon>Actinomycetota</taxon>
        <taxon>Actinomycetes</taxon>
        <taxon>Propionibacteriales</taxon>
        <taxon>Nocardioidaceae</taxon>
        <taxon>Aeromicrobium</taxon>
    </lineage>
</organism>
<evidence type="ECO:0000256" key="1">
    <source>
        <dbReference type="SAM" id="MobiDB-lite"/>
    </source>
</evidence>
<dbReference type="OrthoDB" id="5178546at2"/>
<feature type="compositionally biased region" description="Basic and acidic residues" evidence="1">
    <location>
        <begin position="127"/>
        <end position="136"/>
    </location>
</feature>
<reference evidence="3 4" key="1">
    <citation type="submission" date="2019-07" db="EMBL/GenBank/DDBJ databases">
        <authorList>
            <person name="Zhao L.H."/>
        </authorList>
    </citation>
    <scope>NUCLEOTIDE SEQUENCE [LARGE SCALE GENOMIC DNA]</scope>
    <source>
        <strain evidence="3 4">Co35</strain>
    </source>
</reference>
<sequence length="412" mass="43705">MVKRRWLLGIAVAVIAVLVAGLTWWWVERTGDDDEPEFVATLTSVSPHEVPGYAHPEWWSDGTTPVRLSWDGETLAVDSPRPNIERVRGTRLDTALAAPATADPAAVASLPGGEGAPWIAVAFESKSVDQDDKETTESPLTWTGSDLTSGERLDGGAAATLPVSLRSNEISPAEGPSAIMTADAAVARLGDTDTALVTTSQLGTITLHRCALSACEWEEAAGPEGETPFSIASTGEGFVTTTGDRDDGHTIWYAEDDGLQWQAIGEIPAGETVSELRDGEDGVVLLTQSGGEDEAIYGIRTIGADGVKQVVEPTPFSGSGQVMDVARNGDDWFLAGFRASDARVDLGPQSTAAELWTLGDEEWEPLGDPLLEYQPLQWIRVLFTSLDGELAAASDAPGPDITMTWTFGPAED</sequence>